<dbReference type="AlphaFoldDB" id="A0A0K1PJ79"/>
<feature type="region of interest" description="Disordered" evidence="1">
    <location>
        <begin position="32"/>
        <end position="81"/>
    </location>
</feature>
<dbReference type="Gene3D" id="2.130.10.30">
    <property type="entry name" value="Regulator of chromosome condensation 1/beta-lactamase-inhibitor protein II"/>
    <property type="match status" value="3"/>
</dbReference>
<dbReference type="EMBL" id="CP012333">
    <property type="protein sequence ID" value="AKU93598.1"/>
    <property type="molecule type" value="Genomic_DNA"/>
</dbReference>
<dbReference type="InterPro" id="IPR009091">
    <property type="entry name" value="RCC1/BLIP-II"/>
</dbReference>
<dbReference type="PROSITE" id="PS51257">
    <property type="entry name" value="PROKAR_LIPOPROTEIN"/>
    <property type="match status" value="1"/>
</dbReference>
<gene>
    <name evidence="3" type="ORF">AKJ09_00262</name>
</gene>
<name>A0A0K1PJ79_9BACT</name>
<proteinExistence type="predicted"/>
<keyword evidence="2" id="KW-0732">Signal</keyword>
<dbReference type="Pfam" id="PF13540">
    <property type="entry name" value="RCC1_2"/>
    <property type="match status" value="4"/>
</dbReference>
<protein>
    <recommendedName>
        <fullName evidence="5">BNR repeat domain protein</fullName>
    </recommendedName>
</protein>
<keyword evidence="4" id="KW-1185">Reference proteome</keyword>
<dbReference type="Proteomes" id="UP000064967">
    <property type="component" value="Chromosome"/>
</dbReference>
<evidence type="ECO:0000256" key="1">
    <source>
        <dbReference type="SAM" id="MobiDB-lite"/>
    </source>
</evidence>
<evidence type="ECO:0000313" key="4">
    <source>
        <dbReference type="Proteomes" id="UP000064967"/>
    </source>
</evidence>
<evidence type="ECO:0008006" key="5">
    <source>
        <dbReference type="Google" id="ProtNLM"/>
    </source>
</evidence>
<dbReference type="STRING" id="1391654.AKJ09_00262"/>
<organism evidence="3 4">
    <name type="scientific">Labilithrix luteola</name>
    <dbReference type="NCBI Taxonomy" id="1391654"/>
    <lineage>
        <taxon>Bacteria</taxon>
        <taxon>Pseudomonadati</taxon>
        <taxon>Myxococcota</taxon>
        <taxon>Polyangia</taxon>
        <taxon>Polyangiales</taxon>
        <taxon>Labilitrichaceae</taxon>
        <taxon>Labilithrix</taxon>
    </lineage>
</organism>
<dbReference type="InterPro" id="IPR051553">
    <property type="entry name" value="Ran_GTPase-activating"/>
</dbReference>
<dbReference type="PROSITE" id="PS50012">
    <property type="entry name" value="RCC1_3"/>
    <property type="match status" value="1"/>
</dbReference>
<dbReference type="SUPFAM" id="SSF50985">
    <property type="entry name" value="RCC1/BLIP-II"/>
    <property type="match status" value="1"/>
</dbReference>
<dbReference type="GO" id="GO:0005737">
    <property type="term" value="C:cytoplasm"/>
    <property type="evidence" value="ECO:0007669"/>
    <property type="project" value="TreeGrafter"/>
</dbReference>
<evidence type="ECO:0000313" key="3">
    <source>
        <dbReference type="EMBL" id="AKU93598.1"/>
    </source>
</evidence>
<dbReference type="PANTHER" id="PTHR45982">
    <property type="entry name" value="REGULATOR OF CHROMOSOME CONDENSATION"/>
    <property type="match status" value="1"/>
</dbReference>
<reference evidence="3 4" key="1">
    <citation type="submission" date="2015-08" db="EMBL/GenBank/DDBJ databases">
        <authorList>
            <person name="Babu N.S."/>
            <person name="Beckwith C.J."/>
            <person name="Beseler K.G."/>
            <person name="Brison A."/>
            <person name="Carone J.V."/>
            <person name="Caskin T.P."/>
            <person name="Diamond M."/>
            <person name="Durham M.E."/>
            <person name="Foxe J.M."/>
            <person name="Go M."/>
            <person name="Henderson B.A."/>
            <person name="Jones I.B."/>
            <person name="McGettigan J.A."/>
            <person name="Micheletti S.J."/>
            <person name="Nasrallah M.E."/>
            <person name="Ortiz D."/>
            <person name="Piller C.R."/>
            <person name="Privatt S.R."/>
            <person name="Schneider S.L."/>
            <person name="Sharp S."/>
            <person name="Smith T.C."/>
            <person name="Stanton J.D."/>
            <person name="Ullery H.E."/>
            <person name="Wilson R.J."/>
            <person name="Serrano M.G."/>
            <person name="Buck G."/>
            <person name="Lee V."/>
            <person name="Wang Y."/>
            <person name="Carvalho R."/>
            <person name="Voegtly L."/>
            <person name="Shi R."/>
            <person name="Duckworth R."/>
            <person name="Johnson A."/>
            <person name="Loviza R."/>
            <person name="Walstead R."/>
            <person name="Shah Z."/>
            <person name="Kiflezghi M."/>
            <person name="Wade K."/>
            <person name="Ball S.L."/>
            <person name="Bradley K.W."/>
            <person name="Asai D.J."/>
            <person name="Bowman C.A."/>
            <person name="Russell D.A."/>
            <person name="Pope W.H."/>
            <person name="Jacobs-Sera D."/>
            <person name="Hendrix R.W."/>
            <person name="Hatfull G.F."/>
        </authorList>
    </citation>
    <scope>NUCLEOTIDE SEQUENCE [LARGE SCALE GENOMIC DNA]</scope>
    <source>
        <strain evidence="3 4">DSM 27648</strain>
    </source>
</reference>
<accession>A0A0K1PJ79</accession>
<feature type="signal peptide" evidence="2">
    <location>
        <begin position="1"/>
        <end position="23"/>
    </location>
</feature>
<dbReference type="PANTHER" id="PTHR45982:SF1">
    <property type="entry name" value="REGULATOR OF CHROMOSOME CONDENSATION"/>
    <property type="match status" value="1"/>
</dbReference>
<sequence length="488" mass="49594">MMRRLPILFTGALLASGVLFVVACSDSSDGPSAHAFDEDSGASDDSSVANLPPPSHDPVDSGADVTTTPDASKDAAPPNYDASDEAVACVDGAPCAVKLAAGERHVCALINDGTVRCWGDNTKGAVGMPIVDAGTDPDAAPPVVDAGVTSGIAPRTVANITNATQLSAADDNTCVRLADGTVQCWGKNDTGQLGLQISPPKTDSTAHPAANVVPLTGAATRVDVGHGAVCAVMDSGELWCWGQNAQGQMLRRGAPTIAGPGGATLGGLDVREAVASNTTIYAKATDGALYSWGLVSGRITSYLLDPVPRAMDPFSSVVDFAVSSAQVDSASGKGRFHTCAIAEGQVYCWGVKIAGDMPALCSGTPNDSVVPVLAPVAPAETEKTAYPQQLAVARYNTCVRLTDGTIQCCGDDSLGQMGAGTPAPNPAVLNFTKASALQGYAVQVVTSQFAVCALLKNGSVSCWGGNKYGELGQGTVDSKPHATPVKVF</sequence>
<dbReference type="InterPro" id="IPR000408">
    <property type="entry name" value="Reg_chr_condens"/>
</dbReference>
<evidence type="ECO:0000256" key="2">
    <source>
        <dbReference type="SAM" id="SignalP"/>
    </source>
</evidence>
<dbReference type="GO" id="GO:0005085">
    <property type="term" value="F:guanyl-nucleotide exchange factor activity"/>
    <property type="evidence" value="ECO:0007669"/>
    <property type="project" value="TreeGrafter"/>
</dbReference>
<feature type="chain" id="PRO_5005466107" description="BNR repeat domain protein" evidence="2">
    <location>
        <begin position="24"/>
        <end position="488"/>
    </location>
</feature>
<dbReference type="KEGG" id="llu:AKJ09_00262"/>